<dbReference type="RefSeq" id="WP_142891614.1">
    <property type="nucleotide sequence ID" value="NZ_ML660160.1"/>
</dbReference>
<evidence type="ECO:0000313" key="2">
    <source>
        <dbReference type="EMBL" id="TQV89550.1"/>
    </source>
</evidence>
<protein>
    <submittedName>
        <fullName evidence="2">Uncharacterized protein</fullName>
    </submittedName>
</protein>
<proteinExistence type="predicted"/>
<dbReference type="EMBL" id="VIKS01000001">
    <property type="protein sequence ID" value="TQV89550.1"/>
    <property type="molecule type" value="Genomic_DNA"/>
</dbReference>
<feature type="transmembrane region" description="Helical" evidence="1">
    <location>
        <begin position="18"/>
        <end position="39"/>
    </location>
</feature>
<accession>A0A545UJA9</accession>
<reference evidence="2 3" key="1">
    <citation type="submission" date="2019-07" db="EMBL/GenBank/DDBJ databases">
        <title>Draft genome for Aliikangiella sp. M105.</title>
        <authorList>
            <person name="Wang G."/>
        </authorList>
    </citation>
    <scope>NUCLEOTIDE SEQUENCE [LARGE SCALE GENOMIC DNA]</scope>
    <source>
        <strain evidence="2 3">M105</strain>
    </source>
</reference>
<comment type="caution">
    <text evidence="2">The sequence shown here is derived from an EMBL/GenBank/DDBJ whole genome shotgun (WGS) entry which is preliminary data.</text>
</comment>
<dbReference type="AlphaFoldDB" id="A0A545UJA9"/>
<organism evidence="2 3">
    <name type="scientific">Aliikangiella coralliicola</name>
    <dbReference type="NCBI Taxonomy" id="2592383"/>
    <lineage>
        <taxon>Bacteria</taxon>
        <taxon>Pseudomonadati</taxon>
        <taxon>Pseudomonadota</taxon>
        <taxon>Gammaproteobacteria</taxon>
        <taxon>Oceanospirillales</taxon>
        <taxon>Pleioneaceae</taxon>
        <taxon>Aliikangiella</taxon>
    </lineage>
</organism>
<evidence type="ECO:0000313" key="3">
    <source>
        <dbReference type="Proteomes" id="UP000315439"/>
    </source>
</evidence>
<keyword evidence="1" id="KW-1133">Transmembrane helix</keyword>
<keyword evidence="1" id="KW-0812">Transmembrane</keyword>
<keyword evidence="1" id="KW-0472">Membrane</keyword>
<sequence>MLNGLQNCFLKRIDKSSIFYIGVMAGIVLSSTLNTWLVWQDAEKQKKFSDKLLQTYINSTMEIEELRAYCQRCSNVSRHRFLIRR</sequence>
<gene>
    <name evidence="2" type="ORF">FLL46_01310</name>
</gene>
<evidence type="ECO:0000256" key="1">
    <source>
        <dbReference type="SAM" id="Phobius"/>
    </source>
</evidence>
<name>A0A545UJA9_9GAMM</name>
<dbReference type="Proteomes" id="UP000315439">
    <property type="component" value="Unassembled WGS sequence"/>
</dbReference>
<keyword evidence="3" id="KW-1185">Reference proteome</keyword>